<keyword evidence="2" id="KW-1185">Reference proteome</keyword>
<proteinExistence type="predicted"/>
<dbReference type="Proteomes" id="UP000321291">
    <property type="component" value="Chromosome"/>
</dbReference>
<dbReference type="InterPro" id="IPR025634">
    <property type="entry name" value="DUF4292"/>
</dbReference>
<reference evidence="1 2" key="1">
    <citation type="journal article" date="2017" name="Int. J. Syst. Evol. Microbiol.">
        <title>Arachidicoccus ginsenosidivorans sp. nov., with ginsenoside-converting activity isolated from ginseng cultivating soil.</title>
        <authorList>
            <person name="Siddiqi M.Z."/>
            <person name="Aslam Z."/>
            <person name="Im W.T."/>
        </authorList>
    </citation>
    <scope>NUCLEOTIDE SEQUENCE [LARGE SCALE GENOMIC DNA]</scope>
    <source>
        <strain evidence="1 2">Gsoil 809</strain>
    </source>
</reference>
<dbReference type="RefSeq" id="WP_146785493.1">
    <property type="nucleotide sequence ID" value="NZ_CP042434.1"/>
</dbReference>
<dbReference type="Pfam" id="PF14125">
    <property type="entry name" value="DUF4292"/>
    <property type="match status" value="1"/>
</dbReference>
<dbReference type="Gene3D" id="2.50.20.10">
    <property type="entry name" value="Lipoprotein localisation LolA/LolB/LppX"/>
    <property type="match status" value="1"/>
</dbReference>
<name>A0A5B8VQE0_9BACT</name>
<protein>
    <submittedName>
        <fullName evidence="1">DUF4292 domain-containing protein</fullName>
    </submittedName>
</protein>
<evidence type="ECO:0000313" key="2">
    <source>
        <dbReference type="Proteomes" id="UP000321291"/>
    </source>
</evidence>
<dbReference type="PROSITE" id="PS51257">
    <property type="entry name" value="PROKAR_LIPOPROTEIN"/>
    <property type="match status" value="1"/>
</dbReference>
<gene>
    <name evidence="1" type="ORF">FSB73_18320</name>
</gene>
<sequence length="282" mass="32067">MIKRIFSGTFYSAAVFCAVLMLSCSTSKKAQHIQKKLQQNDSSRVVKVTPGMQSDELDSLHRVLGGLDSQQIKHFTTLKAKLKLDYSTQDNSASASASIRLKKDSVIWVSLTGPFAIEGYRIMIRPDSLVLMDKLKHTVTRRPISYLEQIAKMPISFQDMQNIILGNPLFTKGVVRSYRHNRNRWYVALQGEVFKNFLGVVSSPHKLLLKSNKIEQDAAGIKRSCTLTYGNYETVDSILMAMDRKIKLQDKKTTDIKLQFKEVLLNQPLSFPFSIPKNYKEL</sequence>
<dbReference type="KEGG" id="agi:FSB73_18320"/>
<organism evidence="1 2">
    <name type="scientific">Arachidicoccus ginsenosidivorans</name>
    <dbReference type="NCBI Taxonomy" id="496057"/>
    <lineage>
        <taxon>Bacteria</taxon>
        <taxon>Pseudomonadati</taxon>
        <taxon>Bacteroidota</taxon>
        <taxon>Chitinophagia</taxon>
        <taxon>Chitinophagales</taxon>
        <taxon>Chitinophagaceae</taxon>
        <taxon>Arachidicoccus</taxon>
    </lineage>
</organism>
<dbReference type="OrthoDB" id="849114at2"/>
<evidence type="ECO:0000313" key="1">
    <source>
        <dbReference type="EMBL" id="QEC73331.1"/>
    </source>
</evidence>
<dbReference type="AlphaFoldDB" id="A0A5B8VQE0"/>
<dbReference type="EMBL" id="CP042434">
    <property type="protein sequence ID" value="QEC73331.1"/>
    <property type="molecule type" value="Genomic_DNA"/>
</dbReference>
<accession>A0A5B8VQE0</accession>